<feature type="transmembrane region" description="Helical" evidence="8">
    <location>
        <begin position="269"/>
        <end position="290"/>
    </location>
</feature>
<gene>
    <name evidence="9" type="ORF">GCM10007063_22120</name>
</gene>
<sequence length="365" mass="40875">MMERGKISGLQMAILLYPTIIATAILLVPAISGKFAEQDMWLSPIWASLAGFLTVYIALLLHNHYPELTIMQYSGKIIGFIPGKIVGLGLLFYLLHTNGVVLREYGEFVVGNFLPSTPIIVITGSMAFVCALSVRGGLEVMARSAQIFIPVFMTLFLVIILLLFPELRPANIFPVMDDGITPSIKGAIVPSQWFTEFFLIIFMLPYLRTKEKRMTWGMLSVVAVMITLVITNLFSLLLFGDITSKFTYPVMSAARYIDVADFLQHVESIVMAIWVVGVFIKVSVFYYAIVIGTAQWLHLSDYRPIVFPIGLLLIIFSTWVAASLQELSHFLSTVWPFYALVFQLVLPVLLLLVAMMRKKAAENDN</sequence>
<reference evidence="9" key="2">
    <citation type="submission" date="2020-09" db="EMBL/GenBank/DDBJ databases">
        <authorList>
            <person name="Sun Q."/>
            <person name="Ohkuma M."/>
        </authorList>
    </citation>
    <scope>NUCLEOTIDE SEQUENCE</scope>
    <source>
        <strain evidence="9">JCM 12580</strain>
    </source>
</reference>
<evidence type="ECO:0000313" key="9">
    <source>
        <dbReference type="EMBL" id="GGJ99367.1"/>
    </source>
</evidence>
<feature type="transmembrane region" description="Helical" evidence="8">
    <location>
        <begin position="44"/>
        <end position="65"/>
    </location>
</feature>
<evidence type="ECO:0000256" key="4">
    <source>
        <dbReference type="ARBA" id="ARBA00022544"/>
    </source>
</evidence>
<proteinExistence type="inferred from homology"/>
<dbReference type="PANTHER" id="PTHR34975">
    <property type="entry name" value="SPORE GERMINATION PROTEIN A2"/>
    <property type="match status" value="1"/>
</dbReference>
<evidence type="ECO:0000256" key="5">
    <source>
        <dbReference type="ARBA" id="ARBA00022692"/>
    </source>
</evidence>
<evidence type="ECO:0000256" key="1">
    <source>
        <dbReference type="ARBA" id="ARBA00004141"/>
    </source>
</evidence>
<keyword evidence="10" id="KW-1185">Reference proteome</keyword>
<evidence type="ECO:0000256" key="3">
    <source>
        <dbReference type="ARBA" id="ARBA00022448"/>
    </source>
</evidence>
<evidence type="ECO:0000256" key="2">
    <source>
        <dbReference type="ARBA" id="ARBA00007998"/>
    </source>
</evidence>
<evidence type="ECO:0000256" key="6">
    <source>
        <dbReference type="ARBA" id="ARBA00022989"/>
    </source>
</evidence>
<feature type="transmembrane region" description="Helical" evidence="8">
    <location>
        <begin position="77"/>
        <end position="96"/>
    </location>
</feature>
<keyword evidence="5 8" id="KW-0812">Transmembrane</keyword>
<comment type="caution">
    <text evidence="9">The sequence shown here is derived from an EMBL/GenBank/DDBJ whole genome shotgun (WGS) entry which is preliminary data.</text>
</comment>
<reference evidence="9" key="1">
    <citation type="journal article" date="2014" name="Int. J. Syst. Evol. Microbiol.">
        <title>Complete genome sequence of Corynebacterium casei LMG S-19264T (=DSM 44701T), isolated from a smear-ripened cheese.</title>
        <authorList>
            <consortium name="US DOE Joint Genome Institute (JGI-PGF)"/>
            <person name="Walter F."/>
            <person name="Albersmeier A."/>
            <person name="Kalinowski J."/>
            <person name="Ruckert C."/>
        </authorList>
    </citation>
    <scope>NUCLEOTIDE SEQUENCE</scope>
    <source>
        <strain evidence="9">JCM 12580</strain>
    </source>
</reference>
<dbReference type="PANTHER" id="PTHR34975:SF2">
    <property type="entry name" value="SPORE GERMINATION PROTEIN A2"/>
    <property type="match status" value="1"/>
</dbReference>
<keyword evidence="4" id="KW-0309">Germination</keyword>
<protein>
    <submittedName>
        <fullName evidence="9">Germination protein</fullName>
    </submittedName>
</protein>
<dbReference type="NCBIfam" id="TIGR00912">
    <property type="entry name" value="2A0309"/>
    <property type="match status" value="1"/>
</dbReference>
<dbReference type="GO" id="GO:0009847">
    <property type="term" value="P:spore germination"/>
    <property type="evidence" value="ECO:0007669"/>
    <property type="project" value="InterPro"/>
</dbReference>
<keyword evidence="6 8" id="KW-1133">Transmembrane helix</keyword>
<comment type="similarity">
    <text evidence="2">Belongs to the amino acid-polyamine-organocation (APC) superfamily. Spore germination protein (SGP) (TC 2.A.3.9) family.</text>
</comment>
<feature type="transmembrane region" description="Helical" evidence="8">
    <location>
        <begin position="334"/>
        <end position="355"/>
    </location>
</feature>
<dbReference type="RefSeq" id="WP_188633161.1">
    <property type="nucleotide sequence ID" value="NZ_BMNQ01000032.1"/>
</dbReference>
<evidence type="ECO:0000256" key="8">
    <source>
        <dbReference type="SAM" id="Phobius"/>
    </source>
</evidence>
<keyword evidence="7 8" id="KW-0472">Membrane</keyword>
<dbReference type="Pfam" id="PF03845">
    <property type="entry name" value="Spore_permease"/>
    <property type="match status" value="1"/>
</dbReference>
<feature type="transmembrane region" description="Helical" evidence="8">
    <location>
        <begin position="147"/>
        <end position="164"/>
    </location>
</feature>
<feature type="transmembrane region" description="Helical" evidence="8">
    <location>
        <begin position="116"/>
        <end position="135"/>
    </location>
</feature>
<evidence type="ECO:0000313" key="10">
    <source>
        <dbReference type="Proteomes" id="UP000658382"/>
    </source>
</evidence>
<dbReference type="GO" id="GO:0016020">
    <property type="term" value="C:membrane"/>
    <property type="evidence" value="ECO:0007669"/>
    <property type="project" value="UniProtKB-SubCell"/>
</dbReference>
<dbReference type="EMBL" id="BMNQ01000032">
    <property type="protein sequence ID" value="GGJ99367.1"/>
    <property type="molecule type" value="Genomic_DNA"/>
</dbReference>
<feature type="transmembrane region" description="Helical" evidence="8">
    <location>
        <begin position="302"/>
        <end position="322"/>
    </location>
</feature>
<dbReference type="AlphaFoldDB" id="A0A917PYC2"/>
<feature type="transmembrane region" description="Helical" evidence="8">
    <location>
        <begin position="184"/>
        <end position="204"/>
    </location>
</feature>
<feature type="transmembrane region" description="Helical" evidence="8">
    <location>
        <begin position="216"/>
        <end position="239"/>
    </location>
</feature>
<comment type="subcellular location">
    <subcellularLocation>
        <location evidence="1">Membrane</location>
        <topology evidence="1">Multi-pass membrane protein</topology>
    </subcellularLocation>
</comment>
<name>A0A917PYC2_9BACI</name>
<accession>A0A917PYC2</accession>
<dbReference type="InterPro" id="IPR004761">
    <property type="entry name" value="Spore_GerAB"/>
</dbReference>
<feature type="transmembrane region" description="Helical" evidence="8">
    <location>
        <begin position="12"/>
        <end position="32"/>
    </location>
</feature>
<keyword evidence="3" id="KW-0813">Transport</keyword>
<organism evidence="9 10">
    <name type="scientific">Lentibacillus kapialis</name>
    <dbReference type="NCBI Taxonomy" id="340214"/>
    <lineage>
        <taxon>Bacteria</taxon>
        <taxon>Bacillati</taxon>
        <taxon>Bacillota</taxon>
        <taxon>Bacilli</taxon>
        <taxon>Bacillales</taxon>
        <taxon>Bacillaceae</taxon>
        <taxon>Lentibacillus</taxon>
    </lineage>
</organism>
<evidence type="ECO:0000256" key="7">
    <source>
        <dbReference type="ARBA" id="ARBA00023136"/>
    </source>
</evidence>
<dbReference type="Proteomes" id="UP000658382">
    <property type="component" value="Unassembled WGS sequence"/>
</dbReference>